<dbReference type="InterPro" id="IPR024980">
    <property type="entry name" value="DUF3886"/>
</dbReference>
<evidence type="ECO:0000256" key="1">
    <source>
        <dbReference type="SAM" id="MobiDB-lite"/>
    </source>
</evidence>
<proteinExistence type="predicted"/>
<accession>A0ABW0HY51</accession>
<dbReference type="Pfam" id="PF13025">
    <property type="entry name" value="DUF3886"/>
    <property type="match status" value="1"/>
</dbReference>
<feature type="region of interest" description="Disordered" evidence="1">
    <location>
        <begin position="53"/>
        <end position="96"/>
    </location>
</feature>
<name>A0ABW0HY51_9BACL</name>
<evidence type="ECO:0000313" key="3">
    <source>
        <dbReference type="Proteomes" id="UP001596113"/>
    </source>
</evidence>
<evidence type="ECO:0000313" key="2">
    <source>
        <dbReference type="EMBL" id="MFC5405924.1"/>
    </source>
</evidence>
<protein>
    <submittedName>
        <fullName evidence="2">YqkE family protein</fullName>
    </submittedName>
</protein>
<dbReference type="EMBL" id="JBHSMI010000052">
    <property type="protein sequence ID" value="MFC5405924.1"/>
    <property type="molecule type" value="Genomic_DNA"/>
</dbReference>
<dbReference type="RefSeq" id="WP_378137646.1">
    <property type="nucleotide sequence ID" value="NZ_JBHSMI010000052.1"/>
</dbReference>
<feature type="compositionally biased region" description="Basic and acidic residues" evidence="1">
    <location>
        <begin position="16"/>
        <end position="32"/>
    </location>
</feature>
<sequence length="96" mass="11137">MSNKKGQPLRRPHGGSYKEKLDSAGEDKPVTLKERLGAGVIAKLKEQAELLKQEEADSARRKRQEHEEARQAERKRNENDFSYLLNNSSQDWKKFK</sequence>
<feature type="compositionally biased region" description="Basic and acidic residues" evidence="1">
    <location>
        <begin position="53"/>
        <end position="79"/>
    </location>
</feature>
<gene>
    <name evidence="2" type="ORF">ACFPOF_24550</name>
</gene>
<keyword evidence="3" id="KW-1185">Reference proteome</keyword>
<comment type="caution">
    <text evidence="2">The sequence shown here is derived from an EMBL/GenBank/DDBJ whole genome shotgun (WGS) entry which is preliminary data.</text>
</comment>
<feature type="region of interest" description="Disordered" evidence="1">
    <location>
        <begin position="1"/>
        <end position="32"/>
    </location>
</feature>
<organism evidence="2 3">
    <name type="scientific">Cohnella soli</name>
    <dbReference type="NCBI Taxonomy" id="425005"/>
    <lineage>
        <taxon>Bacteria</taxon>
        <taxon>Bacillati</taxon>
        <taxon>Bacillota</taxon>
        <taxon>Bacilli</taxon>
        <taxon>Bacillales</taxon>
        <taxon>Paenibacillaceae</taxon>
        <taxon>Cohnella</taxon>
    </lineage>
</organism>
<reference evidence="3" key="1">
    <citation type="journal article" date="2019" name="Int. J. Syst. Evol. Microbiol.">
        <title>The Global Catalogue of Microorganisms (GCM) 10K type strain sequencing project: providing services to taxonomists for standard genome sequencing and annotation.</title>
        <authorList>
            <consortium name="The Broad Institute Genomics Platform"/>
            <consortium name="The Broad Institute Genome Sequencing Center for Infectious Disease"/>
            <person name="Wu L."/>
            <person name="Ma J."/>
        </authorList>
    </citation>
    <scope>NUCLEOTIDE SEQUENCE [LARGE SCALE GENOMIC DNA]</scope>
    <source>
        <strain evidence="3">CGMCC 1.18575</strain>
    </source>
</reference>
<dbReference type="Proteomes" id="UP001596113">
    <property type="component" value="Unassembled WGS sequence"/>
</dbReference>